<dbReference type="AlphaFoldDB" id="A0A9N9NU21"/>
<keyword evidence="2" id="KW-1185">Reference proteome</keyword>
<accession>A0A9N9NU21</accession>
<gene>
    <name evidence="1" type="ORF">AMORRO_LOCUS16131</name>
</gene>
<organism evidence="1 2">
    <name type="scientific">Acaulospora morrowiae</name>
    <dbReference type="NCBI Taxonomy" id="94023"/>
    <lineage>
        <taxon>Eukaryota</taxon>
        <taxon>Fungi</taxon>
        <taxon>Fungi incertae sedis</taxon>
        <taxon>Mucoromycota</taxon>
        <taxon>Glomeromycotina</taxon>
        <taxon>Glomeromycetes</taxon>
        <taxon>Diversisporales</taxon>
        <taxon>Acaulosporaceae</taxon>
        <taxon>Acaulospora</taxon>
    </lineage>
</organism>
<feature type="non-terminal residue" evidence="1">
    <location>
        <position position="89"/>
    </location>
</feature>
<protein>
    <submittedName>
        <fullName evidence="1">12016_t:CDS:1</fullName>
    </submittedName>
</protein>
<dbReference type="OrthoDB" id="2417152at2759"/>
<feature type="non-terminal residue" evidence="1">
    <location>
        <position position="1"/>
    </location>
</feature>
<dbReference type="Proteomes" id="UP000789342">
    <property type="component" value="Unassembled WGS sequence"/>
</dbReference>
<evidence type="ECO:0000313" key="1">
    <source>
        <dbReference type="EMBL" id="CAG8763986.1"/>
    </source>
</evidence>
<comment type="caution">
    <text evidence="1">The sequence shown here is derived from an EMBL/GenBank/DDBJ whole genome shotgun (WGS) entry which is preliminary data.</text>
</comment>
<proteinExistence type="predicted"/>
<evidence type="ECO:0000313" key="2">
    <source>
        <dbReference type="Proteomes" id="UP000789342"/>
    </source>
</evidence>
<reference evidence="1" key="1">
    <citation type="submission" date="2021-06" db="EMBL/GenBank/DDBJ databases">
        <authorList>
            <person name="Kallberg Y."/>
            <person name="Tangrot J."/>
            <person name="Rosling A."/>
        </authorList>
    </citation>
    <scope>NUCLEOTIDE SEQUENCE</scope>
    <source>
        <strain evidence="1">CL551</strain>
    </source>
</reference>
<sequence length="89" mass="10120">DFVYTAQRLSANVAPEDPAIISRALVEIEDHIQQCGKCLKDFPELPTIHYNLLNHDGQTRLSTEETDFSQDELQRILEGVSKLNDEQHA</sequence>
<name>A0A9N9NU21_9GLOM</name>
<dbReference type="EMBL" id="CAJVPV010042444">
    <property type="protein sequence ID" value="CAG8763986.1"/>
    <property type="molecule type" value="Genomic_DNA"/>
</dbReference>